<keyword evidence="9 17" id="KW-0671">Queuosine biosynthesis</keyword>
<evidence type="ECO:0000256" key="16">
    <source>
        <dbReference type="ARBA" id="ARBA00047415"/>
    </source>
</evidence>
<comment type="pathway">
    <text evidence="2 17">tRNA modification; tRNA-queuosine biosynthesis.</text>
</comment>
<dbReference type="PANTHER" id="PTHR36701:SF1">
    <property type="entry name" value="EPOXYQUEUOSINE REDUCTASE QUEH"/>
    <property type="match status" value="1"/>
</dbReference>
<evidence type="ECO:0000256" key="4">
    <source>
        <dbReference type="ARBA" id="ARBA00012622"/>
    </source>
</evidence>
<evidence type="ECO:0000256" key="10">
    <source>
        <dbReference type="ARBA" id="ARBA00023002"/>
    </source>
</evidence>
<feature type="binding site" evidence="17">
    <location>
        <position position="24"/>
    </location>
    <ligand>
        <name>[4Fe-4S] cluster</name>
        <dbReference type="ChEBI" id="CHEBI:49883"/>
    </ligand>
</feature>
<evidence type="ECO:0000313" key="19">
    <source>
        <dbReference type="Proteomes" id="UP000224871"/>
    </source>
</evidence>
<keyword evidence="8 17" id="KW-0479">Metal-binding</keyword>
<feature type="disulfide bond" description="Redox-active" evidence="17">
    <location>
        <begin position="186"/>
        <end position="188"/>
    </location>
</feature>
<organism evidence="18 19">
    <name type="scientific">Xenorhabdus innexi</name>
    <dbReference type="NCBI Taxonomy" id="290109"/>
    <lineage>
        <taxon>Bacteria</taxon>
        <taxon>Pseudomonadati</taxon>
        <taxon>Pseudomonadota</taxon>
        <taxon>Gammaproteobacteria</taxon>
        <taxon>Enterobacterales</taxon>
        <taxon>Morganellaceae</taxon>
        <taxon>Xenorhabdus</taxon>
    </lineage>
</organism>
<dbReference type="Proteomes" id="UP000224871">
    <property type="component" value="Unassembled WGS sequence"/>
</dbReference>
<evidence type="ECO:0000256" key="13">
    <source>
        <dbReference type="ARBA" id="ARBA00023157"/>
    </source>
</evidence>
<dbReference type="InterPro" id="IPR003828">
    <property type="entry name" value="QueH"/>
</dbReference>
<dbReference type="EC" id="1.17.99.6" evidence="4 17"/>
<keyword evidence="12 17" id="KW-0411">Iron-sulfur</keyword>
<evidence type="ECO:0000313" key="18">
    <source>
        <dbReference type="EMBL" id="PHM31076.1"/>
    </source>
</evidence>
<comment type="function">
    <text evidence="1 17">Catalyzes the conversion of epoxyqueuosine (oQ) to queuosine (Q), which is a hypermodified base found in the wobble positions of tRNA(Asp), tRNA(Asn), tRNA(His) and tRNA(Tyr).</text>
</comment>
<evidence type="ECO:0000256" key="2">
    <source>
        <dbReference type="ARBA" id="ARBA00004691"/>
    </source>
</evidence>
<keyword evidence="10 17" id="KW-0560">Oxidoreductase</keyword>
<dbReference type="PANTHER" id="PTHR36701">
    <property type="entry name" value="EPOXYQUEUOSINE REDUCTASE QUEH"/>
    <property type="match status" value="1"/>
</dbReference>
<evidence type="ECO:0000256" key="6">
    <source>
        <dbReference type="ARBA" id="ARBA00022485"/>
    </source>
</evidence>
<proteinExistence type="inferred from homology"/>
<name>A0A2G0N8Q7_9GAMM</name>
<evidence type="ECO:0000256" key="9">
    <source>
        <dbReference type="ARBA" id="ARBA00022785"/>
    </source>
</evidence>
<keyword evidence="7 17" id="KW-0819">tRNA processing</keyword>
<comment type="similarity">
    <text evidence="3 17">Belongs to the QueH family.</text>
</comment>
<accession>A0A2G0N8Q7</accession>
<dbReference type="EMBL" id="NIBU01000046">
    <property type="protein sequence ID" value="PHM31076.1"/>
    <property type="molecule type" value="Genomic_DNA"/>
</dbReference>
<keyword evidence="19" id="KW-1185">Reference proteome</keyword>
<gene>
    <name evidence="17" type="primary">queH</name>
    <name evidence="18" type="ORF">Xinn_03080</name>
</gene>
<evidence type="ECO:0000256" key="11">
    <source>
        <dbReference type="ARBA" id="ARBA00023004"/>
    </source>
</evidence>
<keyword evidence="14 17" id="KW-0676">Redox-active center</keyword>
<evidence type="ECO:0000256" key="17">
    <source>
        <dbReference type="HAMAP-Rule" id="MF_02089"/>
    </source>
</evidence>
<keyword evidence="11 17" id="KW-0408">Iron</keyword>
<feature type="binding site" evidence="17">
    <location>
        <position position="103"/>
    </location>
    <ligand>
        <name>[4Fe-4S] cluster</name>
        <dbReference type="ChEBI" id="CHEBI:49883"/>
    </ligand>
</feature>
<dbReference type="HAMAP" id="MF_02089">
    <property type="entry name" value="QueH"/>
    <property type="match status" value="1"/>
</dbReference>
<evidence type="ECO:0000256" key="12">
    <source>
        <dbReference type="ARBA" id="ARBA00023014"/>
    </source>
</evidence>
<dbReference type="SUPFAM" id="SSF52402">
    <property type="entry name" value="Adenine nucleotide alpha hydrolases-like"/>
    <property type="match status" value="1"/>
</dbReference>
<comment type="catalytic activity">
    <reaction evidence="16 17">
        <text>epoxyqueuosine(34) in tRNA + AH2 = queuosine(34) in tRNA + A + H2O</text>
        <dbReference type="Rhea" id="RHEA:32159"/>
        <dbReference type="Rhea" id="RHEA-COMP:18571"/>
        <dbReference type="Rhea" id="RHEA-COMP:18582"/>
        <dbReference type="ChEBI" id="CHEBI:13193"/>
        <dbReference type="ChEBI" id="CHEBI:15377"/>
        <dbReference type="ChEBI" id="CHEBI:17499"/>
        <dbReference type="ChEBI" id="CHEBI:194431"/>
        <dbReference type="ChEBI" id="CHEBI:194443"/>
        <dbReference type="EC" id="1.17.99.6"/>
    </reaction>
</comment>
<evidence type="ECO:0000256" key="5">
    <source>
        <dbReference type="ARBA" id="ARBA00016895"/>
    </source>
</evidence>
<evidence type="ECO:0000256" key="1">
    <source>
        <dbReference type="ARBA" id="ARBA00002268"/>
    </source>
</evidence>
<evidence type="ECO:0000256" key="15">
    <source>
        <dbReference type="ARBA" id="ARBA00031446"/>
    </source>
</evidence>
<keyword evidence="6 17" id="KW-0004">4Fe-4S</keyword>
<dbReference type="RefSeq" id="WP_099137680.1">
    <property type="nucleotide sequence ID" value="NZ_CAWNQC010000244.1"/>
</dbReference>
<evidence type="ECO:0000256" key="3">
    <source>
        <dbReference type="ARBA" id="ARBA00008207"/>
    </source>
</evidence>
<protein>
    <recommendedName>
        <fullName evidence="5 17">Epoxyqueuosine reductase QueH</fullName>
        <ecNumber evidence="4 17">1.17.99.6</ecNumber>
    </recommendedName>
    <alternativeName>
        <fullName evidence="15 17">Queuosine biosynthesis protein QueH</fullName>
    </alternativeName>
</protein>
<evidence type="ECO:0000256" key="8">
    <source>
        <dbReference type="ARBA" id="ARBA00022723"/>
    </source>
</evidence>
<evidence type="ECO:0000256" key="14">
    <source>
        <dbReference type="ARBA" id="ARBA00023284"/>
    </source>
</evidence>
<dbReference type="Pfam" id="PF02677">
    <property type="entry name" value="QueH"/>
    <property type="match status" value="1"/>
</dbReference>
<comment type="caution">
    <text evidence="18">The sequence shown here is derived from an EMBL/GenBank/DDBJ whole genome shotgun (WGS) entry which is preliminary data.</text>
</comment>
<keyword evidence="13 17" id="KW-1015">Disulfide bond</keyword>
<feature type="binding site" evidence="17">
    <location>
        <position position="25"/>
    </location>
    <ligand>
        <name>[4Fe-4S] cluster</name>
        <dbReference type="ChEBI" id="CHEBI:49883"/>
    </ligand>
</feature>
<evidence type="ECO:0000256" key="7">
    <source>
        <dbReference type="ARBA" id="ARBA00022694"/>
    </source>
</evidence>
<sequence>MSLNYERKQLPLPNGHSKVLLHSCCAPCSGEVMEAMLASGIDFTLFFYNPNIHPQKEYELRKDENIRFAEQMGIPFIDADYDRDNWFERAKGMENEPERGIRCTMCFDMRFERTALYAHEHGFPVITSSLGISRWKNMQQINDCGVRAASRYPGLTYWEYNWRKGGGSARMIEISKREEFYQQEYCGCVYSLRDTNRHRLATGRERIKLGTVFYSADGNKESTKN</sequence>
<reference evidence="18 19" key="1">
    <citation type="journal article" date="2017" name="Nat. Microbiol.">
        <title>Natural product diversity associated with the nematode symbionts Photorhabdus and Xenorhabdus.</title>
        <authorList>
            <person name="Tobias N.J."/>
            <person name="Wolff H."/>
            <person name="Djahanschiri B."/>
            <person name="Grundmann F."/>
            <person name="Kronenwerth M."/>
            <person name="Shi Y.M."/>
            <person name="Simonyi S."/>
            <person name="Grun P."/>
            <person name="Shapiro-Ilan D."/>
            <person name="Pidot S.J."/>
            <person name="Stinear T.P."/>
            <person name="Ebersberger I."/>
            <person name="Bode H.B."/>
        </authorList>
    </citation>
    <scope>NUCLEOTIDE SEQUENCE [LARGE SCALE GENOMIC DNA]</scope>
    <source>
        <strain evidence="18 19">DSM 16336</strain>
    </source>
</reference>
<feature type="binding site" evidence="17">
    <location>
        <position position="106"/>
    </location>
    <ligand>
        <name>[4Fe-4S] cluster</name>
        <dbReference type="ChEBI" id="CHEBI:49883"/>
    </ligand>
</feature>